<dbReference type="Proteomes" id="UP000484164">
    <property type="component" value="Unassembled WGS sequence"/>
</dbReference>
<keyword evidence="1" id="KW-0472">Membrane</keyword>
<name>A0A6L3ZFR1_9FLAO</name>
<organism evidence="2 3">
    <name type="scientific">Phaeocystidibacter marisrubri</name>
    <dbReference type="NCBI Taxonomy" id="1577780"/>
    <lineage>
        <taxon>Bacteria</taxon>
        <taxon>Pseudomonadati</taxon>
        <taxon>Bacteroidota</taxon>
        <taxon>Flavobacteriia</taxon>
        <taxon>Flavobacteriales</taxon>
        <taxon>Phaeocystidibacteraceae</taxon>
        <taxon>Phaeocystidibacter</taxon>
    </lineage>
</organism>
<dbReference type="AlphaFoldDB" id="A0A6L3ZFR1"/>
<dbReference type="EMBL" id="WBVQ01000002">
    <property type="protein sequence ID" value="KAB2816553.1"/>
    <property type="molecule type" value="Genomic_DNA"/>
</dbReference>
<feature type="transmembrane region" description="Helical" evidence="1">
    <location>
        <begin position="178"/>
        <end position="197"/>
    </location>
</feature>
<evidence type="ECO:0000313" key="2">
    <source>
        <dbReference type="EMBL" id="KAB2816553.1"/>
    </source>
</evidence>
<proteinExistence type="predicted"/>
<dbReference type="Pfam" id="PF14808">
    <property type="entry name" value="TMEM164"/>
    <property type="match status" value="1"/>
</dbReference>
<evidence type="ECO:0000256" key="1">
    <source>
        <dbReference type="SAM" id="Phobius"/>
    </source>
</evidence>
<feature type="transmembrane region" description="Helical" evidence="1">
    <location>
        <begin position="140"/>
        <end position="157"/>
    </location>
</feature>
<gene>
    <name evidence="2" type="ORF">F8C82_12800</name>
</gene>
<feature type="transmembrane region" description="Helical" evidence="1">
    <location>
        <begin position="27"/>
        <end position="46"/>
    </location>
</feature>
<dbReference type="InterPro" id="IPR011737">
    <property type="entry name" value="CHP02206_TP0381"/>
</dbReference>
<comment type="caution">
    <text evidence="2">The sequence shown here is derived from an EMBL/GenBank/DDBJ whole genome shotgun (WGS) entry which is preliminary data.</text>
</comment>
<feature type="transmembrane region" description="Helical" evidence="1">
    <location>
        <begin position="110"/>
        <end position="128"/>
    </location>
</feature>
<dbReference type="NCBIfam" id="TIGR02206">
    <property type="entry name" value="intg_mem_TP0381"/>
    <property type="match status" value="1"/>
</dbReference>
<keyword evidence="1" id="KW-0812">Transmembrane</keyword>
<evidence type="ECO:0000313" key="3">
    <source>
        <dbReference type="Proteomes" id="UP000484164"/>
    </source>
</evidence>
<keyword evidence="3" id="KW-1185">Reference proteome</keyword>
<sequence length="252" mass="28872">MKLTTFLLRTSLFMEHHLVPFASLEWISGWFTLASIGIFALVFLPKLEVRTQRNVERVWAFALLVSTAIEHLYMFSAGTWSTEWSLPLQMCSLSGLLAVYTLLTHNKTTYIFLLFWGVSGGLHSLLTPEMTLGSHAIYSITYYFWHASIIMVPIYFFKARRFGLSKRSFFKVWGWTHAVWIVVGLFDWGVGANYMYILEPPKVDNPFVMGGFPYHLIGFEFAGILHFGLTALIFGSLSRRFNHNASSEKVLT</sequence>
<keyword evidence="1" id="KW-1133">Transmembrane helix</keyword>
<accession>A0A6L3ZFR1</accession>
<feature type="transmembrane region" description="Helical" evidence="1">
    <location>
        <begin position="217"/>
        <end position="237"/>
    </location>
</feature>
<protein>
    <submittedName>
        <fullName evidence="2">TIGR02206 family membrane protein</fullName>
    </submittedName>
</protein>
<dbReference type="OrthoDB" id="9813172at2"/>
<feature type="transmembrane region" description="Helical" evidence="1">
    <location>
        <begin position="84"/>
        <end position="103"/>
    </location>
</feature>
<feature type="transmembrane region" description="Helical" evidence="1">
    <location>
        <begin position="58"/>
        <end position="78"/>
    </location>
</feature>
<reference evidence="2 3" key="1">
    <citation type="submission" date="2019-10" db="EMBL/GenBank/DDBJ databases">
        <title>Genome sequence of Phaeocystidibacter marisrubri JCM30614 (type strain).</title>
        <authorList>
            <person name="Bowman J.P."/>
        </authorList>
    </citation>
    <scope>NUCLEOTIDE SEQUENCE [LARGE SCALE GENOMIC DNA]</scope>
    <source>
        <strain evidence="2 3">JCM 30614</strain>
    </source>
</reference>